<accession>A0A212FP03</accession>
<keyword evidence="2" id="KW-1185">Reference proteome</keyword>
<organism evidence="1 2">
    <name type="scientific">Danaus plexippus plexippus</name>
    <dbReference type="NCBI Taxonomy" id="278856"/>
    <lineage>
        <taxon>Eukaryota</taxon>
        <taxon>Metazoa</taxon>
        <taxon>Ecdysozoa</taxon>
        <taxon>Arthropoda</taxon>
        <taxon>Hexapoda</taxon>
        <taxon>Insecta</taxon>
        <taxon>Pterygota</taxon>
        <taxon>Neoptera</taxon>
        <taxon>Endopterygota</taxon>
        <taxon>Lepidoptera</taxon>
        <taxon>Glossata</taxon>
        <taxon>Ditrysia</taxon>
        <taxon>Papilionoidea</taxon>
        <taxon>Nymphalidae</taxon>
        <taxon>Danainae</taxon>
        <taxon>Danaini</taxon>
        <taxon>Danaina</taxon>
        <taxon>Danaus</taxon>
        <taxon>Danaus</taxon>
    </lineage>
</organism>
<protein>
    <submittedName>
        <fullName evidence="1">Uncharacterized protein</fullName>
    </submittedName>
</protein>
<feature type="non-terminal residue" evidence="1">
    <location>
        <position position="1"/>
    </location>
</feature>
<dbReference type="EMBL" id="AGBW02004177">
    <property type="protein sequence ID" value="OWR55472.1"/>
    <property type="molecule type" value="Genomic_DNA"/>
</dbReference>
<reference evidence="1 2" key="1">
    <citation type="journal article" date="2011" name="Cell">
        <title>The monarch butterfly genome yields insights into long-distance migration.</title>
        <authorList>
            <person name="Zhan S."/>
            <person name="Merlin C."/>
            <person name="Boore J.L."/>
            <person name="Reppert S.M."/>
        </authorList>
    </citation>
    <scope>NUCLEOTIDE SEQUENCE [LARGE SCALE GENOMIC DNA]</scope>
    <source>
        <strain evidence="1">F-2</strain>
    </source>
</reference>
<evidence type="ECO:0000313" key="2">
    <source>
        <dbReference type="Proteomes" id="UP000007151"/>
    </source>
</evidence>
<dbReference type="InParanoid" id="A0A212FP03"/>
<proteinExistence type="predicted"/>
<sequence>PAKSSSLSAFPSSRKYQLFYKTDSINSYN</sequence>
<dbReference type="KEGG" id="dpl:KGM_212681B"/>
<dbReference type="AlphaFoldDB" id="A0A212FP03"/>
<name>A0A212FP03_DANPL</name>
<dbReference type="Proteomes" id="UP000007151">
    <property type="component" value="Unassembled WGS sequence"/>
</dbReference>
<comment type="caution">
    <text evidence="1">The sequence shown here is derived from an EMBL/GenBank/DDBJ whole genome shotgun (WGS) entry which is preliminary data.</text>
</comment>
<gene>
    <name evidence="1" type="ORF">KGM_212681B</name>
</gene>
<evidence type="ECO:0000313" key="1">
    <source>
        <dbReference type="EMBL" id="OWR55472.1"/>
    </source>
</evidence>